<accession>A0ABT7DXE4</accession>
<evidence type="ECO:0000313" key="3">
    <source>
        <dbReference type="Proteomes" id="UP001172778"/>
    </source>
</evidence>
<dbReference type="InterPro" id="IPR010998">
    <property type="entry name" value="Integrase_recombinase_N"/>
</dbReference>
<dbReference type="Proteomes" id="UP001172778">
    <property type="component" value="Unassembled WGS sequence"/>
</dbReference>
<reference evidence="2" key="1">
    <citation type="submission" date="2023-03" db="EMBL/GenBank/DDBJ databases">
        <title>Chitinimonas shenzhenensis gen. nov., sp. nov., a novel member of family Burkholderiaceae isolated from activated sludge collected in Shen Zhen, China.</title>
        <authorList>
            <person name="Wang X."/>
        </authorList>
    </citation>
    <scope>NUCLEOTIDE SEQUENCE</scope>
    <source>
        <strain evidence="2">DQS-5</strain>
    </source>
</reference>
<evidence type="ECO:0000313" key="2">
    <source>
        <dbReference type="EMBL" id="MDK2124706.1"/>
    </source>
</evidence>
<name>A0ABT7DXE4_9NEIS</name>
<keyword evidence="3" id="KW-1185">Reference proteome</keyword>
<dbReference type="EMBL" id="JARRAF010000011">
    <property type="protein sequence ID" value="MDK2124706.1"/>
    <property type="molecule type" value="Genomic_DNA"/>
</dbReference>
<dbReference type="Gene3D" id="1.10.150.130">
    <property type="match status" value="1"/>
</dbReference>
<comment type="caution">
    <text evidence="2">The sequence shown here is derived from an EMBL/GenBank/DDBJ whole genome shotgun (WGS) entry which is preliminary data.</text>
</comment>
<dbReference type="SUPFAM" id="SSF56349">
    <property type="entry name" value="DNA breaking-rejoining enzymes"/>
    <property type="match status" value="1"/>
</dbReference>
<keyword evidence="1" id="KW-0238">DNA-binding</keyword>
<sequence length="94" mass="10670">MARFRSFLGDRDPCAVTEDDLVLFTGVHLNKHHKLHARSRIPYISCIRGFYAWLHKTQHMAINPASRLAYPKAGKPLPDVMSLANAERLQNASE</sequence>
<evidence type="ECO:0008006" key="4">
    <source>
        <dbReference type="Google" id="ProtNLM"/>
    </source>
</evidence>
<gene>
    <name evidence="2" type="ORF">PZA18_11660</name>
</gene>
<organism evidence="2 3">
    <name type="scientific">Parachitinimonas caeni</name>
    <dbReference type="NCBI Taxonomy" id="3031301"/>
    <lineage>
        <taxon>Bacteria</taxon>
        <taxon>Pseudomonadati</taxon>
        <taxon>Pseudomonadota</taxon>
        <taxon>Betaproteobacteria</taxon>
        <taxon>Neisseriales</taxon>
        <taxon>Chitinibacteraceae</taxon>
        <taxon>Parachitinimonas</taxon>
    </lineage>
</organism>
<evidence type="ECO:0000256" key="1">
    <source>
        <dbReference type="ARBA" id="ARBA00023125"/>
    </source>
</evidence>
<proteinExistence type="predicted"/>
<protein>
    <recommendedName>
        <fullName evidence="4">Core-binding (CB) domain-containing protein</fullName>
    </recommendedName>
</protein>
<dbReference type="InterPro" id="IPR011010">
    <property type="entry name" value="DNA_brk_join_enz"/>
</dbReference>